<dbReference type="AlphaFoldDB" id="A0A5Q4ZAB9"/>
<dbReference type="Proteomes" id="UP000325811">
    <property type="component" value="Chromosome I"/>
</dbReference>
<evidence type="ECO:0000313" key="2">
    <source>
        <dbReference type="Proteomes" id="UP000325811"/>
    </source>
</evidence>
<evidence type="ECO:0000313" key="1">
    <source>
        <dbReference type="EMBL" id="VVD26944.1"/>
    </source>
</evidence>
<protein>
    <submittedName>
        <fullName evidence="1">Uncharacterized protein</fullName>
    </submittedName>
</protein>
<proteinExistence type="predicted"/>
<dbReference type="EMBL" id="LR699553">
    <property type="protein sequence ID" value="VVD26944.1"/>
    <property type="molecule type" value="Genomic_DNA"/>
</dbReference>
<gene>
    <name evidence="1" type="ORF">PDMSB3_0482</name>
</gene>
<accession>A0A5Q4ZAB9</accession>
<organism evidence="1 2">
    <name type="scientific">Paraburkholderia dioscoreae</name>
    <dbReference type="NCBI Taxonomy" id="2604047"/>
    <lineage>
        <taxon>Bacteria</taxon>
        <taxon>Pseudomonadati</taxon>
        <taxon>Pseudomonadota</taxon>
        <taxon>Betaproteobacteria</taxon>
        <taxon>Burkholderiales</taxon>
        <taxon>Burkholderiaceae</taxon>
        <taxon>Paraburkholderia</taxon>
    </lineage>
</organism>
<dbReference type="KEGG" id="pdio:PDMSB3_0482"/>
<name>A0A5Q4ZAB9_9BURK</name>
<reference evidence="1 2" key="1">
    <citation type="submission" date="2019-08" db="EMBL/GenBank/DDBJ databases">
        <authorList>
            <person name="Herpell B J."/>
        </authorList>
    </citation>
    <scope>NUCLEOTIDE SEQUENCE [LARGE SCALE GENOMIC DNA]</scope>
    <source>
        <strain evidence="2">Msb3</strain>
    </source>
</reference>
<sequence>MIAPTVCAEAFGLCPGAVPQSLARPFGRSIRHMGFVTRFAMKVAKVRPQLRFQASTRGGIMR</sequence>
<keyword evidence="2" id="KW-1185">Reference proteome</keyword>